<dbReference type="Proteomes" id="UP000006591">
    <property type="component" value="Chromosome 7"/>
</dbReference>
<proteinExistence type="predicted"/>
<dbReference type="Gramene" id="ONIVA07G09260.1">
    <property type="protein sequence ID" value="ONIVA07G09260.1"/>
    <property type="gene ID" value="ONIVA07G09260"/>
</dbReference>
<accession>A0A0E0HZC3</accession>
<name>A0A0E0HZC3_ORYNI</name>
<dbReference type="AlphaFoldDB" id="A0A0E0HZC3"/>
<evidence type="ECO:0000256" key="1">
    <source>
        <dbReference type="SAM" id="MobiDB-lite"/>
    </source>
</evidence>
<feature type="region of interest" description="Disordered" evidence="1">
    <location>
        <begin position="1"/>
        <end position="26"/>
    </location>
</feature>
<reference evidence="2" key="1">
    <citation type="submission" date="2015-04" db="UniProtKB">
        <authorList>
            <consortium name="EnsemblPlants"/>
        </authorList>
    </citation>
    <scope>IDENTIFICATION</scope>
    <source>
        <strain evidence="2">SL10</strain>
    </source>
</reference>
<dbReference type="EnsemblPlants" id="ONIVA07G09260.1">
    <property type="protein sequence ID" value="ONIVA07G09260.1"/>
    <property type="gene ID" value="ONIVA07G09260"/>
</dbReference>
<protein>
    <submittedName>
        <fullName evidence="2">Uncharacterized protein</fullName>
    </submittedName>
</protein>
<evidence type="ECO:0000313" key="3">
    <source>
        <dbReference type="Proteomes" id="UP000006591"/>
    </source>
</evidence>
<organism evidence="2">
    <name type="scientific">Oryza nivara</name>
    <name type="common">Indian wild rice</name>
    <name type="synonym">Oryza sativa f. spontanea</name>
    <dbReference type="NCBI Taxonomy" id="4536"/>
    <lineage>
        <taxon>Eukaryota</taxon>
        <taxon>Viridiplantae</taxon>
        <taxon>Streptophyta</taxon>
        <taxon>Embryophyta</taxon>
        <taxon>Tracheophyta</taxon>
        <taxon>Spermatophyta</taxon>
        <taxon>Magnoliopsida</taxon>
        <taxon>Liliopsida</taxon>
        <taxon>Poales</taxon>
        <taxon>Poaceae</taxon>
        <taxon>BOP clade</taxon>
        <taxon>Oryzoideae</taxon>
        <taxon>Oryzeae</taxon>
        <taxon>Oryzinae</taxon>
        <taxon>Oryza</taxon>
    </lineage>
</organism>
<reference evidence="2" key="2">
    <citation type="submission" date="2018-04" db="EMBL/GenBank/DDBJ databases">
        <title>OnivRS2 (Oryza nivara Reference Sequence Version 2).</title>
        <authorList>
            <person name="Zhang J."/>
            <person name="Kudrna D."/>
            <person name="Lee S."/>
            <person name="Talag J."/>
            <person name="Rajasekar S."/>
            <person name="Welchert J."/>
            <person name="Hsing Y.-I."/>
            <person name="Wing R.A."/>
        </authorList>
    </citation>
    <scope>NUCLEOTIDE SEQUENCE [LARGE SCALE GENOMIC DNA]</scope>
    <source>
        <strain evidence="2">SL10</strain>
    </source>
</reference>
<dbReference type="HOGENOM" id="CLU_1771056_0_0_1"/>
<evidence type="ECO:0000313" key="2">
    <source>
        <dbReference type="EnsemblPlants" id="ONIVA07G09260.1"/>
    </source>
</evidence>
<sequence length="147" mass="15851">MWGPCGFHADSAATSDKTGLKTTEGSRVTVREVVGGRSGNGRARCVQRAESRQRQASVAAVHGWRAEQFGREGEVAGDPVRARLTYLAPDVTRCAGDDDKERGRERYRRPTTVEAGELGDGLLTLVDQAPRSVLTHRYSACRAHGGG</sequence>
<feature type="compositionally biased region" description="Polar residues" evidence="1">
    <location>
        <begin position="12"/>
        <end position="26"/>
    </location>
</feature>
<keyword evidence="3" id="KW-1185">Reference proteome</keyword>